<comment type="similarity">
    <text evidence="1">Belongs to the short-chain dehydrogenases/reductases (SDR) family.</text>
</comment>
<dbReference type="PRINTS" id="PR00080">
    <property type="entry name" value="SDRFAMILY"/>
</dbReference>
<dbReference type="STRING" id="644352.J3NFV6"/>
<dbReference type="GO" id="GO:0016616">
    <property type="term" value="F:oxidoreductase activity, acting on the CH-OH group of donors, NAD or NADP as acceptor"/>
    <property type="evidence" value="ECO:0007669"/>
    <property type="project" value="TreeGrafter"/>
</dbReference>
<dbReference type="PRINTS" id="PR00081">
    <property type="entry name" value="GDHRDH"/>
</dbReference>
<evidence type="ECO:0000256" key="3">
    <source>
        <dbReference type="SAM" id="MobiDB-lite"/>
    </source>
</evidence>
<dbReference type="GeneID" id="20340608"/>
<keyword evidence="6" id="KW-1185">Reference proteome</keyword>
<dbReference type="FunFam" id="3.40.50.720:FF:000084">
    <property type="entry name" value="Short-chain dehydrogenase reductase"/>
    <property type="match status" value="1"/>
</dbReference>
<reference evidence="6" key="1">
    <citation type="submission" date="2010-07" db="EMBL/GenBank/DDBJ databases">
        <title>The genome sequence of Gaeumannomyces graminis var. tritici strain R3-111a-1.</title>
        <authorList>
            <consortium name="The Broad Institute Genome Sequencing Platform"/>
            <person name="Ma L.-J."/>
            <person name="Dead R."/>
            <person name="Young S."/>
            <person name="Zeng Q."/>
            <person name="Koehrsen M."/>
            <person name="Alvarado L."/>
            <person name="Berlin A."/>
            <person name="Chapman S.B."/>
            <person name="Chen Z."/>
            <person name="Freedman E."/>
            <person name="Gellesch M."/>
            <person name="Goldberg J."/>
            <person name="Griggs A."/>
            <person name="Gujja S."/>
            <person name="Heilman E.R."/>
            <person name="Heiman D."/>
            <person name="Hepburn T."/>
            <person name="Howarth C."/>
            <person name="Jen D."/>
            <person name="Larson L."/>
            <person name="Mehta T."/>
            <person name="Neiman D."/>
            <person name="Pearson M."/>
            <person name="Roberts A."/>
            <person name="Saif S."/>
            <person name="Shea T."/>
            <person name="Shenoy N."/>
            <person name="Sisk P."/>
            <person name="Stolte C."/>
            <person name="Sykes S."/>
            <person name="Walk T."/>
            <person name="White J."/>
            <person name="Yandava C."/>
            <person name="Haas B."/>
            <person name="Nusbaum C."/>
            <person name="Birren B."/>
        </authorList>
    </citation>
    <scope>NUCLEOTIDE SEQUENCE [LARGE SCALE GENOMIC DNA]</scope>
    <source>
        <strain evidence="6">R3-111a-1</strain>
    </source>
</reference>
<dbReference type="InterPro" id="IPR020904">
    <property type="entry name" value="Sc_DH/Rdtase_CS"/>
</dbReference>
<reference evidence="5" key="5">
    <citation type="submission" date="2018-04" db="UniProtKB">
        <authorList>
            <consortium name="EnsemblFungi"/>
        </authorList>
    </citation>
    <scope>IDENTIFICATION</scope>
    <source>
        <strain evidence="5">R3-111a-1</strain>
    </source>
</reference>
<reference evidence="4" key="2">
    <citation type="submission" date="2010-07" db="EMBL/GenBank/DDBJ databases">
        <authorList>
            <consortium name="The Broad Institute Genome Sequencing Platform"/>
            <consortium name="Broad Institute Genome Sequencing Center for Infectious Disease"/>
            <person name="Ma L.-J."/>
            <person name="Dead R."/>
            <person name="Young S."/>
            <person name="Zeng Q."/>
            <person name="Koehrsen M."/>
            <person name="Alvarado L."/>
            <person name="Berlin A."/>
            <person name="Chapman S.B."/>
            <person name="Chen Z."/>
            <person name="Freedman E."/>
            <person name="Gellesch M."/>
            <person name="Goldberg J."/>
            <person name="Griggs A."/>
            <person name="Gujja S."/>
            <person name="Heilman E.R."/>
            <person name="Heiman D."/>
            <person name="Hepburn T."/>
            <person name="Howarth C."/>
            <person name="Jen D."/>
            <person name="Larson L."/>
            <person name="Mehta T."/>
            <person name="Neiman D."/>
            <person name="Pearson M."/>
            <person name="Roberts A."/>
            <person name="Saif S."/>
            <person name="Shea T."/>
            <person name="Shenoy N."/>
            <person name="Sisk P."/>
            <person name="Stolte C."/>
            <person name="Sykes S."/>
            <person name="Walk T."/>
            <person name="White J."/>
            <person name="Yandava C."/>
            <person name="Haas B."/>
            <person name="Nusbaum C."/>
            <person name="Birren B."/>
        </authorList>
    </citation>
    <scope>NUCLEOTIDE SEQUENCE</scope>
    <source>
        <strain evidence="4">R3-111a-1</strain>
    </source>
</reference>
<dbReference type="SUPFAM" id="SSF51735">
    <property type="entry name" value="NAD(P)-binding Rossmann-fold domains"/>
    <property type="match status" value="1"/>
</dbReference>
<dbReference type="HOGENOM" id="CLU_010194_1_0_1"/>
<evidence type="ECO:0000313" key="6">
    <source>
        <dbReference type="Proteomes" id="UP000006039"/>
    </source>
</evidence>
<dbReference type="PANTHER" id="PTHR42760:SF122">
    <property type="entry name" value="NAD(P)-BINDING PROTEIN"/>
    <property type="match status" value="1"/>
</dbReference>
<dbReference type="GO" id="GO:0048038">
    <property type="term" value="F:quinone binding"/>
    <property type="evidence" value="ECO:0007669"/>
    <property type="project" value="TreeGrafter"/>
</dbReference>
<dbReference type="GO" id="GO:0006633">
    <property type="term" value="P:fatty acid biosynthetic process"/>
    <property type="evidence" value="ECO:0007669"/>
    <property type="project" value="TreeGrafter"/>
</dbReference>
<gene>
    <name evidence="5" type="primary">20340608</name>
    <name evidence="4" type="ORF">GGTG_00150</name>
</gene>
<reference evidence="5" key="4">
    <citation type="journal article" date="2015" name="G3 (Bethesda)">
        <title>Genome sequences of three phytopathogenic species of the Magnaporthaceae family of fungi.</title>
        <authorList>
            <person name="Okagaki L.H."/>
            <person name="Nunes C.C."/>
            <person name="Sailsbery J."/>
            <person name="Clay B."/>
            <person name="Brown D."/>
            <person name="John T."/>
            <person name="Oh Y."/>
            <person name="Young N."/>
            <person name="Fitzgerald M."/>
            <person name="Haas B.J."/>
            <person name="Zeng Q."/>
            <person name="Young S."/>
            <person name="Adiconis X."/>
            <person name="Fan L."/>
            <person name="Levin J.Z."/>
            <person name="Mitchell T.K."/>
            <person name="Okubara P.A."/>
            <person name="Farman M.L."/>
            <person name="Kohn L.M."/>
            <person name="Birren B."/>
            <person name="Ma L.-J."/>
            <person name="Dean R.A."/>
        </authorList>
    </citation>
    <scope>NUCLEOTIDE SEQUENCE</scope>
    <source>
        <strain evidence="5">R3-111a-1</strain>
    </source>
</reference>
<keyword evidence="2" id="KW-0521">NADP</keyword>
<dbReference type="OrthoDB" id="1393670at2759"/>
<dbReference type="RefSeq" id="XP_009216155.1">
    <property type="nucleotide sequence ID" value="XM_009217891.1"/>
</dbReference>
<sequence length="391" mass="41176">MLAASLCRSPRSLRLTGTVAAFRGPSHTNLGSQPGPTRKSLARARSARASERHMSGQPDAANHPEHQRYPGRPTRSLAGRVALVTGAGSRADDGREGEEGFAGLGNGAATAVLLAEAGASVVCVDILPARAERTTRLVRLEHQQRGGGRGLAGGDARAHALALAGDVTVAPDCERLIAETVGQLGRLDILVNIVGTIGVKGDATEVDPAEWARSLELNVSSMMQMAKYAIPAMRRNNDADQQQSNSSNNKAASTRSGAGSIINIGSVAGLRGGTPHLLYPTSKGAVVNMTRAMAVHHARHGIRVNCVCPGMLYTPMVAYGGDDSAHHERFTVTMSPQMRESRRNRSLLRTEGNAWDCATAVRFLAGDEARWITGSVLTVDAGATASTELVW</sequence>
<reference evidence="4" key="3">
    <citation type="submission" date="2010-09" db="EMBL/GenBank/DDBJ databases">
        <title>Annotation of Gaeumannomyces graminis var. tritici R3-111a-1.</title>
        <authorList>
            <consortium name="The Broad Institute Genome Sequencing Platform"/>
            <person name="Ma L.-J."/>
            <person name="Dead R."/>
            <person name="Young S.K."/>
            <person name="Zeng Q."/>
            <person name="Gargeya S."/>
            <person name="Fitzgerald M."/>
            <person name="Haas B."/>
            <person name="Abouelleil A."/>
            <person name="Alvarado L."/>
            <person name="Arachchi H.M."/>
            <person name="Berlin A."/>
            <person name="Brown A."/>
            <person name="Chapman S.B."/>
            <person name="Chen Z."/>
            <person name="Dunbar C."/>
            <person name="Freedman E."/>
            <person name="Gearin G."/>
            <person name="Gellesch M."/>
            <person name="Goldberg J."/>
            <person name="Griggs A."/>
            <person name="Gujja S."/>
            <person name="Heiman D."/>
            <person name="Howarth C."/>
            <person name="Larson L."/>
            <person name="Lui A."/>
            <person name="MacDonald P.J.P."/>
            <person name="Mehta T."/>
            <person name="Montmayeur A."/>
            <person name="Murphy C."/>
            <person name="Neiman D."/>
            <person name="Pearson M."/>
            <person name="Priest M."/>
            <person name="Roberts A."/>
            <person name="Saif S."/>
            <person name="Shea T."/>
            <person name="Shenoy N."/>
            <person name="Sisk P."/>
            <person name="Stolte C."/>
            <person name="Sykes S."/>
            <person name="Yandava C."/>
            <person name="Wortman J."/>
            <person name="Nusbaum C."/>
            <person name="Birren B."/>
        </authorList>
    </citation>
    <scope>NUCLEOTIDE SEQUENCE</scope>
    <source>
        <strain evidence="4">R3-111a-1</strain>
    </source>
</reference>
<dbReference type="eggNOG" id="KOG0725">
    <property type="taxonomic scope" value="Eukaryota"/>
</dbReference>
<dbReference type="PANTHER" id="PTHR42760">
    <property type="entry name" value="SHORT-CHAIN DEHYDROGENASES/REDUCTASES FAMILY MEMBER"/>
    <property type="match status" value="1"/>
</dbReference>
<accession>J3NFV6</accession>
<dbReference type="CDD" id="cd05233">
    <property type="entry name" value="SDR_c"/>
    <property type="match status" value="1"/>
</dbReference>
<evidence type="ECO:0000313" key="5">
    <source>
        <dbReference type="EnsemblFungi" id="EJT80146"/>
    </source>
</evidence>
<dbReference type="Gene3D" id="3.40.50.720">
    <property type="entry name" value="NAD(P)-binding Rossmann-like Domain"/>
    <property type="match status" value="1"/>
</dbReference>
<dbReference type="Pfam" id="PF13561">
    <property type="entry name" value="adh_short_C2"/>
    <property type="match status" value="1"/>
</dbReference>
<dbReference type="InterPro" id="IPR002347">
    <property type="entry name" value="SDR_fam"/>
</dbReference>
<evidence type="ECO:0000256" key="2">
    <source>
        <dbReference type="ARBA" id="ARBA00022857"/>
    </source>
</evidence>
<dbReference type="EMBL" id="GL385395">
    <property type="protein sequence ID" value="EJT80146.1"/>
    <property type="molecule type" value="Genomic_DNA"/>
</dbReference>
<feature type="region of interest" description="Disordered" evidence="3">
    <location>
        <begin position="19"/>
        <end position="73"/>
    </location>
</feature>
<name>J3NFV6_GAET3</name>
<dbReference type="InterPro" id="IPR036291">
    <property type="entry name" value="NAD(P)-bd_dom_sf"/>
</dbReference>
<evidence type="ECO:0000313" key="4">
    <source>
        <dbReference type="EMBL" id="EJT80146.1"/>
    </source>
</evidence>
<dbReference type="EnsemblFungi" id="EJT80146">
    <property type="protein sequence ID" value="EJT80146"/>
    <property type="gene ID" value="GGTG_00150"/>
</dbReference>
<dbReference type="PROSITE" id="PS00061">
    <property type="entry name" value="ADH_SHORT"/>
    <property type="match status" value="1"/>
</dbReference>
<dbReference type="AlphaFoldDB" id="J3NFV6"/>
<protein>
    <submittedName>
        <fullName evidence="4">Short-chain dehydrogenase/reductase SDR</fullName>
    </submittedName>
</protein>
<dbReference type="VEuPathDB" id="FungiDB:GGTG_00150"/>
<feature type="compositionally biased region" description="Polar residues" evidence="3">
    <location>
        <begin position="26"/>
        <end position="35"/>
    </location>
</feature>
<proteinExistence type="inferred from homology"/>
<evidence type="ECO:0000256" key="1">
    <source>
        <dbReference type="ARBA" id="ARBA00006484"/>
    </source>
</evidence>
<dbReference type="Proteomes" id="UP000006039">
    <property type="component" value="Unassembled WGS sequence"/>
</dbReference>
<organism evidence="4">
    <name type="scientific">Gaeumannomyces tritici (strain R3-111a-1)</name>
    <name type="common">Wheat and barley take-all root rot fungus</name>
    <name type="synonym">Gaeumannomyces graminis var. tritici</name>
    <dbReference type="NCBI Taxonomy" id="644352"/>
    <lineage>
        <taxon>Eukaryota</taxon>
        <taxon>Fungi</taxon>
        <taxon>Dikarya</taxon>
        <taxon>Ascomycota</taxon>
        <taxon>Pezizomycotina</taxon>
        <taxon>Sordariomycetes</taxon>
        <taxon>Sordariomycetidae</taxon>
        <taxon>Magnaporthales</taxon>
        <taxon>Magnaporthaceae</taxon>
        <taxon>Gaeumannomyces</taxon>
    </lineage>
</organism>